<dbReference type="SMART" id="SM00347">
    <property type="entry name" value="HTH_MARR"/>
    <property type="match status" value="1"/>
</dbReference>
<dbReference type="eggNOG" id="COG1846">
    <property type="taxonomic scope" value="Bacteria"/>
</dbReference>
<evidence type="ECO:0000259" key="2">
    <source>
        <dbReference type="PROSITE" id="PS50995"/>
    </source>
</evidence>
<feature type="compositionally biased region" description="Low complexity" evidence="1">
    <location>
        <begin position="151"/>
        <end position="160"/>
    </location>
</feature>
<dbReference type="PANTHER" id="PTHR33164">
    <property type="entry name" value="TRANSCRIPTIONAL REGULATOR, MARR FAMILY"/>
    <property type="match status" value="1"/>
</dbReference>
<keyword evidence="3" id="KW-0238">DNA-binding</keyword>
<name>A0A1G5M4V1_9PSED</name>
<dbReference type="EMBL" id="FMWB01000001">
    <property type="protein sequence ID" value="SCZ19409.1"/>
    <property type="molecule type" value="Genomic_DNA"/>
</dbReference>
<dbReference type="InterPro" id="IPR000835">
    <property type="entry name" value="HTH_MarR-typ"/>
</dbReference>
<dbReference type="InterPro" id="IPR036390">
    <property type="entry name" value="WH_DNA-bd_sf"/>
</dbReference>
<dbReference type="PROSITE" id="PS50995">
    <property type="entry name" value="HTH_MARR_2"/>
    <property type="match status" value="1"/>
</dbReference>
<reference evidence="4" key="1">
    <citation type="submission" date="2016-10" db="EMBL/GenBank/DDBJ databases">
        <authorList>
            <person name="de Groot N.N."/>
        </authorList>
    </citation>
    <scope>NUCLEOTIDE SEQUENCE [LARGE SCALE GENOMIC DNA]</scope>
    <source>
        <strain evidence="4">DSM 15758</strain>
    </source>
</reference>
<accession>A0A1G5M4V1</accession>
<feature type="domain" description="HTH marR-type" evidence="2">
    <location>
        <begin position="1"/>
        <end position="142"/>
    </location>
</feature>
<comment type="caution">
    <text evidence="3">The sequence shown here is derived from an EMBL/GenBank/DDBJ whole genome shotgun (WGS) entry which is preliminary data.</text>
</comment>
<evidence type="ECO:0000313" key="3">
    <source>
        <dbReference type="EMBL" id="SCZ19409.1"/>
    </source>
</evidence>
<evidence type="ECO:0000313" key="4">
    <source>
        <dbReference type="Proteomes" id="UP000183046"/>
    </source>
</evidence>
<dbReference type="GO" id="GO:0006950">
    <property type="term" value="P:response to stress"/>
    <property type="evidence" value="ECO:0007669"/>
    <property type="project" value="TreeGrafter"/>
</dbReference>
<dbReference type="Proteomes" id="UP000183046">
    <property type="component" value="Unassembled WGS sequence"/>
</dbReference>
<dbReference type="InterPro" id="IPR036388">
    <property type="entry name" value="WH-like_DNA-bd_sf"/>
</dbReference>
<dbReference type="Gene3D" id="1.10.10.10">
    <property type="entry name" value="Winged helix-like DNA-binding domain superfamily/Winged helix DNA-binding domain"/>
    <property type="match status" value="1"/>
</dbReference>
<protein>
    <submittedName>
        <fullName evidence="3">DNA-binding transcriptional regulator, MarR family</fullName>
    </submittedName>
</protein>
<dbReference type="AlphaFoldDB" id="A0A1G5M4V1"/>
<evidence type="ECO:0000256" key="1">
    <source>
        <dbReference type="SAM" id="MobiDB-lite"/>
    </source>
</evidence>
<dbReference type="InterPro" id="IPR039422">
    <property type="entry name" value="MarR/SlyA-like"/>
</dbReference>
<organism evidence="3 4">
    <name type="scientific">Pseudomonas oryzihabitans</name>
    <dbReference type="NCBI Taxonomy" id="47885"/>
    <lineage>
        <taxon>Bacteria</taxon>
        <taxon>Pseudomonadati</taxon>
        <taxon>Pseudomonadota</taxon>
        <taxon>Gammaproteobacteria</taxon>
        <taxon>Pseudomonadales</taxon>
        <taxon>Pseudomonadaceae</taxon>
        <taxon>Pseudomonas</taxon>
    </lineage>
</organism>
<dbReference type="PANTHER" id="PTHR33164:SF44">
    <property type="entry name" value="TRANSCRIPTIONAL REGULATORY PROTEIN"/>
    <property type="match status" value="1"/>
</dbReference>
<feature type="region of interest" description="Disordered" evidence="1">
    <location>
        <begin position="141"/>
        <end position="160"/>
    </location>
</feature>
<dbReference type="STRING" id="237610.BJP27_02775"/>
<proteinExistence type="predicted"/>
<dbReference type="GO" id="GO:0003700">
    <property type="term" value="F:DNA-binding transcription factor activity"/>
    <property type="evidence" value="ECO:0007669"/>
    <property type="project" value="InterPro"/>
</dbReference>
<gene>
    <name evidence="3" type="ORF">SAMN05216279_10180</name>
</gene>
<dbReference type="OrthoDB" id="9799368at2"/>
<dbReference type="RefSeq" id="WP_027599483.1">
    <property type="nucleotide sequence ID" value="NZ_DAMCGY010000004.1"/>
</dbReference>
<dbReference type="Pfam" id="PF12802">
    <property type="entry name" value="MarR_2"/>
    <property type="match status" value="1"/>
</dbReference>
<sequence>MLDLNQTSQQRLVMETFFFGYQAFTAKADDMLARRGLSRVHQRILFFIAREPGLSNKALLEVLNVSKQALNIPLRQLLEMQLVAMETDAADKRKRRLSLTRGGAALEQTLRREQMRLVQAALASAGADAAEGWLAFNQALAGRQESETESQDSSSPSVDS</sequence>
<dbReference type="SUPFAM" id="SSF46785">
    <property type="entry name" value="Winged helix' DNA-binding domain"/>
    <property type="match status" value="1"/>
</dbReference>
<dbReference type="GO" id="GO:0003677">
    <property type="term" value="F:DNA binding"/>
    <property type="evidence" value="ECO:0007669"/>
    <property type="project" value="UniProtKB-KW"/>
</dbReference>